<protein>
    <submittedName>
        <fullName evidence="1">Uncharacterized protein</fullName>
    </submittedName>
</protein>
<name>A0A5B7HTS6_PORTR</name>
<accession>A0A5B7HTS6</accession>
<keyword evidence="2" id="KW-1185">Reference proteome</keyword>
<sequence>MCMKLNQRGKKRRRMKMK</sequence>
<reference evidence="1 2" key="1">
    <citation type="submission" date="2019-05" db="EMBL/GenBank/DDBJ databases">
        <title>Another draft genome of Portunus trituberculatus and its Hox gene families provides insights of decapod evolution.</title>
        <authorList>
            <person name="Jeong J.-H."/>
            <person name="Song I."/>
            <person name="Kim S."/>
            <person name="Choi T."/>
            <person name="Kim D."/>
            <person name="Ryu S."/>
            <person name="Kim W."/>
        </authorList>
    </citation>
    <scope>NUCLEOTIDE SEQUENCE [LARGE SCALE GENOMIC DNA]</scope>
    <source>
        <tissue evidence="1">Muscle</tissue>
    </source>
</reference>
<proteinExistence type="predicted"/>
<gene>
    <name evidence="1" type="ORF">E2C01_070831</name>
</gene>
<evidence type="ECO:0000313" key="1">
    <source>
        <dbReference type="EMBL" id="MPC76421.1"/>
    </source>
</evidence>
<evidence type="ECO:0000313" key="2">
    <source>
        <dbReference type="Proteomes" id="UP000324222"/>
    </source>
</evidence>
<dbReference type="EMBL" id="VSRR010043315">
    <property type="protein sequence ID" value="MPC76421.1"/>
    <property type="molecule type" value="Genomic_DNA"/>
</dbReference>
<dbReference type="Proteomes" id="UP000324222">
    <property type="component" value="Unassembled WGS sequence"/>
</dbReference>
<comment type="caution">
    <text evidence="1">The sequence shown here is derived from an EMBL/GenBank/DDBJ whole genome shotgun (WGS) entry which is preliminary data.</text>
</comment>
<dbReference type="AlphaFoldDB" id="A0A5B7HTS6"/>
<organism evidence="1 2">
    <name type="scientific">Portunus trituberculatus</name>
    <name type="common">Swimming crab</name>
    <name type="synonym">Neptunus trituberculatus</name>
    <dbReference type="NCBI Taxonomy" id="210409"/>
    <lineage>
        <taxon>Eukaryota</taxon>
        <taxon>Metazoa</taxon>
        <taxon>Ecdysozoa</taxon>
        <taxon>Arthropoda</taxon>
        <taxon>Crustacea</taxon>
        <taxon>Multicrustacea</taxon>
        <taxon>Malacostraca</taxon>
        <taxon>Eumalacostraca</taxon>
        <taxon>Eucarida</taxon>
        <taxon>Decapoda</taxon>
        <taxon>Pleocyemata</taxon>
        <taxon>Brachyura</taxon>
        <taxon>Eubrachyura</taxon>
        <taxon>Portunoidea</taxon>
        <taxon>Portunidae</taxon>
        <taxon>Portuninae</taxon>
        <taxon>Portunus</taxon>
    </lineage>
</organism>